<comment type="caution">
    <text evidence="9">The sequence shown here is derived from an EMBL/GenBank/DDBJ whole genome shotgun (WGS) entry which is preliminary data.</text>
</comment>
<keyword evidence="4 8" id="KW-1133">Transmembrane helix</keyword>
<reference evidence="9" key="2">
    <citation type="submission" date="2023-05" db="EMBL/GenBank/DDBJ databases">
        <authorList>
            <person name="Fouks B."/>
        </authorList>
    </citation>
    <scope>NUCLEOTIDE SEQUENCE</scope>
    <source>
        <strain evidence="9">Stay&amp;Tobe</strain>
        <tissue evidence="9">Testes</tissue>
    </source>
</reference>
<feature type="transmembrane region" description="Helical" evidence="8">
    <location>
        <begin position="158"/>
        <end position="182"/>
    </location>
</feature>
<dbReference type="PANTHER" id="PTHR42643:SF30">
    <property type="entry name" value="IONOTROPIC RECEPTOR 40A-RELATED"/>
    <property type="match status" value="1"/>
</dbReference>
<keyword evidence="7" id="KW-0325">Glycoprotein</keyword>
<proteinExistence type="predicted"/>
<dbReference type="Proteomes" id="UP001233999">
    <property type="component" value="Unassembled WGS sequence"/>
</dbReference>
<feature type="transmembrane region" description="Helical" evidence="8">
    <location>
        <begin position="339"/>
        <end position="360"/>
    </location>
</feature>
<evidence type="ECO:0000313" key="10">
    <source>
        <dbReference type="Proteomes" id="UP001233999"/>
    </source>
</evidence>
<evidence type="ECO:0000256" key="8">
    <source>
        <dbReference type="SAM" id="Phobius"/>
    </source>
</evidence>
<name>A0AAD8E5V0_DIPPU</name>
<evidence type="ECO:0000256" key="1">
    <source>
        <dbReference type="ARBA" id="ARBA00004651"/>
    </source>
</evidence>
<accession>A0AAD8E5V0</accession>
<evidence type="ECO:0000256" key="7">
    <source>
        <dbReference type="ARBA" id="ARBA00023180"/>
    </source>
</evidence>
<keyword evidence="10" id="KW-1185">Reference proteome</keyword>
<dbReference type="Gene3D" id="1.10.287.70">
    <property type="match status" value="1"/>
</dbReference>
<feature type="transmembrane region" description="Helical" evidence="8">
    <location>
        <begin position="130"/>
        <end position="146"/>
    </location>
</feature>
<comment type="subcellular location">
    <subcellularLocation>
        <location evidence="1">Cell membrane</location>
        <topology evidence="1">Multi-pass membrane protein</topology>
    </subcellularLocation>
</comment>
<dbReference type="AlphaFoldDB" id="A0AAD8E5V0"/>
<dbReference type="InterPro" id="IPR052192">
    <property type="entry name" value="Insect_Ionotropic_Sensory_Rcpt"/>
</dbReference>
<sequence>MPKFILERKFFQEIGIILGIEFNVIKSHHTAYDAGFTQYLQKQNLEISSAPKEEAISKTYTHVSMFSSYKYVWFVPKSKSFARWSSFTRVFNTTTWISILFFLIFAGVALKFFSVIIHCIENKSETHKEMSYSLLISWSIILGVSVPEMPSNIHLQILFISIVIWCLAINTVFQSFVTIYFFDPGYHHQINTIEEIVNSNLTKILDTFFLHYYIRNYQENLNSTNMLGYSSEMLELINQCNNVGIFANLEEMLLYFKTHNPQLRFKYHILKDNALYSSPIIRIRNHAPFRHIISDTIIRAIESGIPEKLKREQTLINNIIDTDNSDKFIPMEVLHLQSAFFLLFLGLGFSITTFIVELSIHHFQRRYSKV</sequence>
<dbReference type="PANTHER" id="PTHR42643">
    <property type="entry name" value="IONOTROPIC RECEPTOR 20A-RELATED"/>
    <property type="match status" value="1"/>
</dbReference>
<dbReference type="EMBL" id="JASPKZ010009229">
    <property type="protein sequence ID" value="KAJ9577904.1"/>
    <property type="molecule type" value="Genomic_DNA"/>
</dbReference>
<keyword evidence="6" id="KW-0675">Receptor</keyword>
<evidence type="ECO:0008006" key="11">
    <source>
        <dbReference type="Google" id="ProtNLM"/>
    </source>
</evidence>
<evidence type="ECO:0000256" key="6">
    <source>
        <dbReference type="ARBA" id="ARBA00023170"/>
    </source>
</evidence>
<keyword evidence="3 8" id="KW-0812">Transmembrane</keyword>
<evidence type="ECO:0000256" key="5">
    <source>
        <dbReference type="ARBA" id="ARBA00023136"/>
    </source>
</evidence>
<dbReference type="GO" id="GO:0005886">
    <property type="term" value="C:plasma membrane"/>
    <property type="evidence" value="ECO:0007669"/>
    <property type="project" value="UniProtKB-SubCell"/>
</dbReference>
<feature type="transmembrane region" description="Helical" evidence="8">
    <location>
        <begin position="96"/>
        <end position="118"/>
    </location>
</feature>
<keyword evidence="2" id="KW-1003">Cell membrane</keyword>
<organism evidence="9 10">
    <name type="scientific">Diploptera punctata</name>
    <name type="common">Pacific beetle cockroach</name>
    <dbReference type="NCBI Taxonomy" id="6984"/>
    <lineage>
        <taxon>Eukaryota</taxon>
        <taxon>Metazoa</taxon>
        <taxon>Ecdysozoa</taxon>
        <taxon>Arthropoda</taxon>
        <taxon>Hexapoda</taxon>
        <taxon>Insecta</taxon>
        <taxon>Pterygota</taxon>
        <taxon>Neoptera</taxon>
        <taxon>Polyneoptera</taxon>
        <taxon>Dictyoptera</taxon>
        <taxon>Blattodea</taxon>
        <taxon>Blaberoidea</taxon>
        <taxon>Blaberidae</taxon>
        <taxon>Diplopterinae</taxon>
        <taxon>Diploptera</taxon>
    </lineage>
</organism>
<reference evidence="9" key="1">
    <citation type="journal article" date="2023" name="IScience">
        <title>Live-bearing cockroach genome reveals convergent evolutionary mechanisms linked to viviparity in insects and beyond.</title>
        <authorList>
            <person name="Fouks B."/>
            <person name="Harrison M.C."/>
            <person name="Mikhailova A.A."/>
            <person name="Marchal E."/>
            <person name="English S."/>
            <person name="Carruthers M."/>
            <person name="Jennings E.C."/>
            <person name="Chiamaka E.L."/>
            <person name="Frigard R.A."/>
            <person name="Pippel M."/>
            <person name="Attardo G.M."/>
            <person name="Benoit J.B."/>
            <person name="Bornberg-Bauer E."/>
            <person name="Tobe S.S."/>
        </authorList>
    </citation>
    <scope>NUCLEOTIDE SEQUENCE</scope>
    <source>
        <strain evidence="9">Stay&amp;Tobe</strain>
    </source>
</reference>
<keyword evidence="5 8" id="KW-0472">Membrane</keyword>
<evidence type="ECO:0000313" key="9">
    <source>
        <dbReference type="EMBL" id="KAJ9577904.1"/>
    </source>
</evidence>
<protein>
    <recommendedName>
        <fullName evidence="11">Ionotropic glutamate receptor C-terminal domain-containing protein</fullName>
    </recommendedName>
</protein>
<gene>
    <name evidence="9" type="ORF">L9F63_025237</name>
</gene>
<evidence type="ECO:0000256" key="4">
    <source>
        <dbReference type="ARBA" id="ARBA00022989"/>
    </source>
</evidence>
<evidence type="ECO:0000256" key="2">
    <source>
        <dbReference type="ARBA" id="ARBA00022475"/>
    </source>
</evidence>
<evidence type="ECO:0000256" key="3">
    <source>
        <dbReference type="ARBA" id="ARBA00022692"/>
    </source>
</evidence>